<protein>
    <recommendedName>
        <fullName evidence="3">Lysophospholipase, alpha-beta hydrolase superfamily</fullName>
    </recommendedName>
</protein>
<gene>
    <name evidence="1" type="ORF">GCM10012284_04480</name>
</gene>
<dbReference type="InterPro" id="IPR029058">
    <property type="entry name" value="AB_hydrolase_fold"/>
</dbReference>
<keyword evidence="2" id="KW-1185">Reference proteome</keyword>
<dbReference type="AlphaFoldDB" id="A0A8J3BVQ1"/>
<dbReference type="Pfam" id="PF08538">
    <property type="entry name" value="DUF1749"/>
    <property type="match status" value="1"/>
</dbReference>
<dbReference type="Proteomes" id="UP000656042">
    <property type="component" value="Unassembled WGS sequence"/>
</dbReference>
<evidence type="ECO:0000313" key="1">
    <source>
        <dbReference type="EMBL" id="GGK73691.1"/>
    </source>
</evidence>
<dbReference type="PANTHER" id="PTHR31591:SF1">
    <property type="entry name" value="UPF0613 PROTEIN PB24D3.06C"/>
    <property type="match status" value="1"/>
</dbReference>
<proteinExistence type="predicted"/>
<comment type="caution">
    <text evidence="1">The sequence shown here is derived from an EMBL/GenBank/DDBJ whole genome shotgun (WGS) entry which is preliminary data.</text>
</comment>
<reference evidence="1" key="2">
    <citation type="submission" date="2020-09" db="EMBL/GenBank/DDBJ databases">
        <authorList>
            <person name="Sun Q."/>
            <person name="Zhou Y."/>
        </authorList>
    </citation>
    <scope>NUCLEOTIDE SEQUENCE</scope>
    <source>
        <strain evidence="1">CGMCC 4.7299</strain>
    </source>
</reference>
<dbReference type="SUPFAM" id="SSF53474">
    <property type="entry name" value="alpha/beta-Hydrolases"/>
    <property type="match status" value="1"/>
</dbReference>
<dbReference type="RefSeq" id="WP_189077301.1">
    <property type="nucleotide sequence ID" value="NZ_BMMX01000001.1"/>
</dbReference>
<dbReference type="InterPro" id="IPR013744">
    <property type="entry name" value="SidJ"/>
</dbReference>
<reference evidence="1" key="1">
    <citation type="journal article" date="2014" name="Int. J. Syst. Evol. Microbiol.">
        <title>Complete genome sequence of Corynebacterium casei LMG S-19264T (=DSM 44701T), isolated from a smear-ripened cheese.</title>
        <authorList>
            <consortium name="US DOE Joint Genome Institute (JGI-PGF)"/>
            <person name="Walter F."/>
            <person name="Albersmeier A."/>
            <person name="Kalinowski J."/>
            <person name="Ruckert C."/>
        </authorList>
    </citation>
    <scope>NUCLEOTIDE SEQUENCE</scope>
    <source>
        <strain evidence="1">CGMCC 4.7299</strain>
    </source>
</reference>
<evidence type="ECO:0008006" key="3">
    <source>
        <dbReference type="Google" id="ProtNLM"/>
    </source>
</evidence>
<dbReference type="PANTHER" id="PTHR31591">
    <property type="entry name" value="UPF0613 PROTEIN PB24D3.06C"/>
    <property type="match status" value="1"/>
</dbReference>
<accession>A0A8J3BVQ1</accession>
<name>A0A8J3BVQ1_9ACTN</name>
<dbReference type="EMBL" id="BMMX01000001">
    <property type="protein sequence ID" value="GGK73691.1"/>
    <property type="molecule type" value="Genomic_DNA"/>
</dbReference>
<evidence type="ECO:0000313" key="2">
    <source>
        <dbReference type="Proteomes" id="UP000656042"/>
    </source>
</evidence>
<organism evidence="1 2">
    <name type="scientific">Mangrovihabitans endophyticus</name>
    <dbReference type="NCBI Taxonomy" id="1751298"/>
    <lineage>
        <taxon>Bacteria</taxon>
        <taxon>Bacillati</taxon>
        <taxon>Actinomycetota</taxon>
        <taxon>Actinomycetes</taxon>
        <taxon>Micromonosporales</taxon>
        <taxon>Micromonosporaceae</taxon>
        <taxon>Mangrovihabitans</taxon>
    </lineage>
</organism>
<sequence>MIPANRSPNGYLARARTTDDIELEGFVVEALDVKTAPTTLVHVHGMFENFHMPAFVDEMLSRVSETGMTMVAVNTRAQDYTHYHRHWSDGSYTWKRNGGSYEIFSNCLPDLDGWIDYCHTQIGAKRIILSGHSHGALKVAYYAAKRQNARIDGLILMSPSDDIEMQEAALGERYDEALELASSLIAAGNGEEFVPDWMYSSPISAEMYRDMFGTQSDLNIFRLRRPESSSGLAASVNIPTLLLYGEHDIATAGLPSAEAAAACRSLLGEKADVTTAVVAGADHQYLNHEEELVALVTGWAARHVDKS</sequence>
<dbReference type="Gene3D" id="3.40.50.1820">
    <property type="entry name" value="alpha/beta hydrolase"/>
    <property type="match status" value="1"/>
</dbReference>